<accession>A0AAU9EMG1</accession>
<proteinExistence type="predicted"/>
<organism evidence="1 2">
    <name type="scientific">Desulfoferula mesophila</name>
    <dbReference type="NCBI Taxonomy" id="3058419"/>
    <lineage>
        <taxon>Bacteria</taxon>
        <taxon>Pseudomonadati</taxon>
        <taxon>Thermodesulfobacteriota</taxon>
        <taxon>Desulfarculia</taxon>
        <taxon>Desulfarculales</taxon>
        <taxon>Desulfarculaceae</taxon>
        <taxon>Desulfoferula</taxon>
    </lineage>
</organism>
<reference evidence="2" key="1">
    <citation type="journal article" date="2023" name="Arch. Microbiol.">
        <title>Desulfoferula mesophilus gen. nov. sp. nov., a mesophilic sulfate-reducing bacterium isolated from a brackish lake sediment.</title>
        <authorList>
            <person name="Watanabe T."/>
            <person name="Yabe T."/>
            <person name="Tsuji J.M."/>
            <person name="Fukui M."/>
        </authorList>
    </citation>
    <scope>NUCLEOTIDE SEQUENCE [LARGE SCALE GENOMIC DNA]</scope>
    <source>
        <strain evidence="2">12FAK</strain>
    </source>
</reference>
<name>A0AAU9EMG1_9BACT</name>
<evidence type="ECO:0000313" key="1">
    <source>
        <dbReference type="EMBL" id="BEQ16304.1"/>
    </source>
</evidence>
<gene>
    <name evidence="1" type="ORF">FAK_33700</name>
</gene>
<dbReference type="EMBL" id="AP028679">
    <property type="protein sequence ID" value="BEQ16304.1"/>
    <property type="molecule type" value="Genomic_DNA"/>
</dbReference>
<sequence>MAGGETITAPRDRADLAGLLETAGGGEEAGPRRARRRLALWCMADPAALGRVLGLLPSLSPRAREGAGLWLFAPEAADELALRRRLLAELEALTGLAARLPEPWLLEGLADLYYARGGTPLRRLLGLARRHAWARQVVGLLPPDARLPGGHGPQTWLARHALGRTLLRRALGLARQERWASLAEQGPLALGVIQAALGANPGAAEAEVLAWPAGSKALSALEAMARLTAQEGGEAFAVAQRVSEELGRVVLLLGNASLGGPPIWAAPGPWQQERGGELTEGTLPPPPATEVSRLAWLRAHRLGAGGLLRSLWRARAACRLAGRGLGRWQNLFDQAAPWLKPRDLANLAQDSLGLSLEGPPWAQALREARAALERCRALESRGRGALRLFYGLAAQGRAPLVLPWADKFAASTAKGGDHLYLVHLVALMARLEPAPLLLLIDQTIHPGFPSLTQVLAGAMTRHPGLVLRGVGSFAGEPEPRDLAAAVLRAAPGAHLVALRPAPGGHPEASLAAHAQGRELDRPLTPASRDGASQLLAGTALAGLADFEAPWGRDEPPDWLLTTQGFAPLGAWLRGRVTALAGRREPRDRRWRRYQELANLG</sequence>
<dbReference type="RefSeq" id="WP_338601940.1">
    <property type="nucleotide sequence ID" value="NZ_AP028679.1"/>
</dbReference>
<protein>
    <submittedName>
        <fullName evidence="1">Uncharacterized protein</fullName>
    </submittedName>
</protein>
<dbReference type="KEGG" id="dmp:FAK_33700"/>
<keyword evidence="2" id="KW-1185">Reference proteome</keyword>
<dbReference type="Proteomes" id="UP001366166">
    <property type="component" value="Chromosome"/>
</dbReference>
<dbReference type="AlphaFoldDB" id="A0AAU9EMG1"/>
<evidence type="ECO:0000313" key="2">
    <source>
        <dbReference type="Proteomes" id="UP001366166"/>
    </source>
</evidence>